<dbReference type="PANTHER" id="PTHR32387:SF3">
    <property type="entry name" value="ATP_DNA BINDING PROTEIN"/>
    <property type="match status" value="1"/>
</dbReference>
<reference evidence="1 2" key="1">
    <citation type="submission" date="2024-03" db="EMBL/GenBank/DDBJ databases">
        <authorList>
            <person name="Gkanogiannis A."/>
            <person name="Becerra Lopez-Lavalle L."/>
        </authorList>
    </citation>
    <scope>NUCLEOTIDE SEQUENCE [LARGE SCALE GENOMIC DNA]</scope>
</reference>
<accession>A0ABP0ZC24</accession>
<name>A0ABP0ZC24_9ROSI</name>
<gene>
    <name evidence="1" type="ORF">CITCOLO1_LOCUS22822</name>
</gene>
<sequence length="244" mass="27857">MKTVPLIRYVRLDGNVSLCSLNESTRIGGRKVCLARHGQHLSWLSKSNMELRSFSNCFFMPESTHKSIISCPRNKDMLLQWLRDQVKVDTITVFQFARLLVDSLGNDRQHIITYFHFLYHSSSKHYLTDVEIQSLCSAMPVVDKYGSVIKNRPGLLIPADGSKWAELLDSNPWQNYGYVELGAVYICPVYFAGESMTKEQLIGFLKTHIGASDIPSIPPTQYRNFCFFFTTYCPECAFAIELDS</sequence>
<dbReference type="PANTHER" id="PTHR32387">
    <property type="entry name" value="WU:FJ29H11"/>
    <property type="match status" value="1"/>
</dbReference>
<evidence type="ECO:0000313" key="2">
    <source>
        <dbReference type="Proteomes" id="UP001642487"/>
    </source>
</evidence>
<evidence type="ECO:0000313" key="1">
    <source>
        <dbReference type="EMBL" id="CAK9330330.1"/>
    </source>
</evidence>
<keyword evidence="2" id="KW-1185">Reference proteome</keyword>
<dbReference type="Proteomes" id="UP001642487">
    <property type="component" value="Chromosome 9"/>
</dbReference>
<organism evidence="1 2">
    <name type="scientific">Citrullus colocynthis</name>
    <name type="common">colocynth</name>
    <dbReference type="NCBI Taxonomy" id="252529"/>
    <lineage>
        <taxon>Eukaryota</taxon>
        <taxon>Viridiplantae</taxon>
        <taxon>Streptophyta</taxon>
        <taxon>Embryophyta</taxon>
        <taxon>Tracheophyta</taxon>
        <taxon>Spermatophyta</taxon>
        <taxon>Magnoliopsida</taxon>
        <taxon>eudicotyledons</taxon>
        <taxon>Gunneridae</taxon>
        <taxon>Pentapetalae</taxon>
        <taxon>rosids</taxon>
        <taxon>fabids</taxon>
        <taxon>Cucurbitales</taxon>
        <taxon>Cucurbitaceae</taxon>
        <taxon>Benincaseae</taxon>
        <taxon>Citrullus</taxon>
    </lineage>
</organism>
<dbReference type="InterPro" id="IPR052957">
    <property type="entry name" value="Auxin_embryo_med"/>
</dbReference>
<dbReference type="EMBL" id="OZ021743">
    <property type="protein sequence ID" value="CAK9330330.1"/>
    <property type="molecule type" value="Genomic_DNA"/>
</dbReference>
<protein>
    <submittedName>
        <fullName evidence="1">Uncharacterized protein</fullName>
    </submittedName>
</protein>
<proteinExistence type="predicted"/>